<evidence type="ECO:0000256" key="1">
    <source>
        <dbReference type="SAM" id="MobiDB-lite"/>
    </source>
</evidence>
<proteinExistence type="predicted"/>
<organism evidence="2 3">
    <name type="scientific">Geodermatophilus obscurus</name>
    <dbReference type="NCBI Taxonomy" id="1861"/>
    <lineage>
        <taxon>Bacteria</taxon>
        <taxon>Bacillati</taxon>
        <taxon>Actinomycetota</taxon>
        <taxon>Actinomycetes</taxon>
        <taxon>Geodermatophilales</taxon>
        <taxon>Geodermatophilaceae</taxon>
        <taxon>Geodermatophilus</taxon>
    </lineage>
</organism>
<dbReference type="EMBL" id="FRDM01000053">
    <property type="protein sequence ID" value="SHN88695.1"/>
    <property type="molecule type" value="Genomic_DNA"/>
</dbReference>
<reference evidence="2 3" key="1">
    <citation type="submission" date="2016-12" db="EMBL/GenBank/DDBJ databases">
        <authorList>
            <person name="Song W.-J."/>
            <person name="Kurnit D.M."/>
        </authorList>
    </citation>
    <scope>NUCLEOTIDE SEQUENCE [LARGE SCALE GENOMIC DNA]</scope>
    <source>
        <strain evidence="2 3">DSM 43162</strain>
    </source>
</reference>
<sequence length="39" mass="3889">MHSGTGQAPSTGSDGTPSEPVLAARFDDLPDYVDDGAPG</sequence>
<dbReference type="AlphaFoldDB" id="A0A1M7V0J1"/>
<evidence type="ECO:0000313" key="2">
    <source>
        <dbReference type="EMBL" id="SHN88695.1"/>
    </source>
</evidence>
<gene>
    <name evidence="2" type="ORF">SAMN05660350_04681</name>
</gene>
<dbReference type="Proteomes" id="UP000184428">
    <property type="component" value="Unassembled WGS sequence"/>
</dbReference>
<protein>
    <submittedName>
        <fullName evidence="2">Uncharacterized protein</fullName>
    </submittedName>
</protein>
<evidence type="ECO:0000313" key="3">
    <source>
        <dbReference type="Proteomes" id="UP000184428"/>
    </source>
</evidence>
<feature type="region of interest" description="Disordered" evidence="1">
    <location>
        <begin position="1"/>
        <end position="39"/>
    </location>
</feature>
<accession>A0A1M7V0J1</accession>
<name>A0A1M7V0J1_9ACTN</name>
<feature type="compositionally biased region" description="Acidic residues" evidence="1">
    <location>
        <begin position="29"/>
        <end position="39"/>
    </location>
</feature>
<feature type="compositionally biased region" description="Polar residues" evidence="1">
    <location>
        <begin position="1"/>
        <end position="16"/>
    </location>
</feature>